<evidence type="ECO:0000256" key="8">
    <source>
        <dbReference type="ARBA" id="ARBA00022490"/>
    </source>
</evidence>
<comment type="similarity">
    <text evidence="5">Belongs to the RNase HII family.</text>
</comment>
<feature type="non-terminal residue" evidence="15">
    <location>
        <position position="1"/>
    </location>
</feature>
<evidence type="ECO:0000259" key="14">
    <source>
        <dbReference type="PROSITE" id="PS51975"/>
    </source>
</evidence>
<dbReference type="PANTHER" id="PTHR10954:SF18">
    <property type="entry name" value="RIBONUCLEASE HII"/>
    <property type="match status" value="1"/>
</dbReference>
<evidence type="ECO:0000256" key="4">
    <source>
        <dbReference type="ARBA" id="ARBA00004496"/>
    </source>
</evidence>
<dbReference type="GO" id="GO:0003723">
    <property type="term" value="F:RNA binding"/>
    <property type="evidence" value="ECO:0007669"/>
    <property type="project" value="InterPro"/>
</dbReference>
<dbReference type="NCBIfam" id="NF000595">
    <property type="entry name" value="PRK00015.1-3"/>
    <property type="match status" value="1"/>
</dbReference>
<dbReference type="InterPro" id="IPR001352">
    <property type="entry name" value="RNase_HII/HIII"/>
</dbReference>
<keyword evidence="11" id="KW-0255">Endonuclease</keyword>
<dbReference type="EC" id="3.1.26.4" evidence="6"/>
<comment type="subcellular location">
    <subcellularLocation>
        <location evidence="4">Cytoplasm</location>
    </subcellularLocation>
</comment>
<dbReference type="InterPro" id="IPR024567">
    <property type="entry name" value="RNase_HII/HIII_dom"/>
</dbReference>
<organism evidence="15">
    <name type="scientific">marine metagenome</name>
    <dbReference type="NCBI Taxonomy" id="408172"/>
    <lineage>
        <taxon>unclassified sequences</taxon>
        <taxon>metagenomes</taxon>
        <taxon>ecological metagenomes</taxon>
    </lineage>
</organism>
<dbReference type="Gene3D" id="3.30.420.10">
    <property type="entry name" value="Ribonuclease H-like superfamily/Ribonuclease H"/>
    <property type="match status" value="1"/>
</dbReference>
<dbReference type="NCBIfam" id="NF000594">
    <property type="entry name" value="PRK00015.1-1"/>
    <property type="match status" value="1"/>
</dbReference>
<accession>A0A383BBH2</accession>
<evidence type="ECO:0000256" key="2">
    <source>
        <dbReference type="ARBA" id="ARBA00001936"/>
    </source>
</evidence>
<evidence type="ECO:0000256" key="1">
    <source>
        <dbReference type="ARBA" id="ARBA00000077"/>
    </source>
</evidence>
<keyword evidence="12" id="KW-0378">Hydrolase</keyword>
<evidence type="ECO:0000256" key="13">
    <source>
        <dbReference type="ARBA" id="ARBA00023211"/>
    </source>
</evidence>
<dbReference type="PROSITE" id="PS51975">
    <property type="entry name" value="RNASE_H_2"/>
    <property type="match status" value="1"/>
</dbReference>
<evidence type="ECO:0000256" key="11">
    <source>
        <dbReference type="ARBA" id="ARBA00022759"/>
    </source>
</evidence>
<dbReference type="Pfam" id="PF01351">
    <property type="entry name" value="RNase_HII"/>
    <property type="match status" value="1"/>
</dbReference>
<comment type="cofactor">
    <cofactor evidence="2">
        <name>Mn(2+)</name>
        <dbReference type="ChEBI" id="CHEBI:29035"/>
    </cofactor>
</comment>
<evidence type="ECO:0000256" key="12">
    <source>
        <dbReference type="ARBA" id="ARBA00022801"/>
    </source>
</evidence>
<dbReference type="GO" id="GO:0004523">
    <property type="term" value="F:RNA-DNA hybrid ribonuclease activity"/>
    <property type="evidence" value="ECO:0007669"/>
    <property type="project" value="UniProtKB-EC"/>
</dbReference>
<keyword evidence="9" id="KW-0540">Nuclease</keyword>
<dbReference type="SUPFAM" id="SSF53098">
    <property type="entry name" value="Ribonuclease H-like"/>
    <property type="match status" value="1"/>
</dbReference>
<dbReference type="EMBL" id="UINC01198706">
    <property type="protein sequence ID" value="SVE16788.1"/>
    <property type="molecule type" value="Genomic_DNA"/>
</dbReference>
<dbReference type="GO" id="GO:0006298">
    <property type="term" value="P:mismatch repair"/>
    <property type="evidence" value="ECO:0007669"/>
    <property type="project" value="TreeGrafter"/>
</dbReference>
<comment type="cofactor">
    <cofactor evidence="3">
        <name>Mg(2+)</name>
        <dbReference type="ChEBI" id="CHEBI:18420"/>
    </cofactor>
</comment>
<keyword evidence="10" id="KW-0479">Metal-binding</keyword>
<dbReference type="FunFam" id="3.30.420.10:FF:000006">
    <property type="entry name" value="Ribonuclease HII"/>
    <property type="match status" value="1"/>
</dbReference>
<dbReference type="GO" id="GO:0005737">
    <property type="term" value="C:cytoplasm"/>
    <property type="evidence" value="ECO:0007669"/>
    <property type="project" value="UniProtKB-SubCell"/>
</dbReference>
<dbReference type="InterPro" id="IPR012337">
    <property type="entry name" value="RNaseH-like_sf"/>
</dbReference>
<dbReference type="GO" id="GO:0043137">
    <property type="term" value="P:DNA replication, removal of RNA primer"/>
    <property type="evidence" value="ECO:0007669"/>
    <property type="project" value="TreeGrafter"/>
</dbReference>
<dbReference type="InterPro" id="IPR022898">
    <property type="entry name" value="RNase_HII"/>
</dbReference>
<evidence type="ECO:0000256" key="10">
    <source>
        <dbReference type="ARBA" id="ARBA00022723"/>
    </source>
</evidence>
<dbReference type="PANTHER" id="PTHR10954">
    <property type="entry name" value="RIBONUCLEASE H2 SUBUNIT A"/>
    <property type="match status" value="1"/>
</dbReference>
<dbReference type="CDD" id="cd07182">
    <property type="entry name" value="RNase_HII_bacteria_HII_like"/>
    <property type="match status" value="1"/>
</dbReference>
<gene>
    <name evidence="15" type="ORF">METZ01_LOCUS469642</name>
</gene>
<dbReference type="GO" id="GO:0046872">
    <property type="term" value="F:metal ion binding"/>
    <property type="evidence" value="ECO:0007669"/>
    <property type="project" value="UniProtKB-KW"/>
</dbReference>
<feature type="domain" description="RNase H type-2" evidence="14">
    <location>
        <begin position="14"/>
        <end position="194"/>
    </location>
</feature>
<dbReference type="HAMAP" id="MF_00052_B">
    <property type="entry name" value="RNase_HII_B"/>
    <property type="match status" value="1"/>
</dbReference>
<evidence type="ECO:0000256" key="7">
    <source>
        <dbReference type="ARBA" id="ARBA00019179"/>
    </source>
</evidence>
<protein>
    <recommendedName>
        <fullName evidence="7">Ribonuclease HII</fullName>
        <ecNumber evidence="6">3.1.26.4</ecNumber>
    </recommendedName>
</protein>
<evidence type="ECO:0000256" key="6">
    <source>
        <dbReference type="ARBA" id="ARBA00012180"/>
    </source>
</evidence>
<keyword evidence="13" id="KW-0464">Manganese</keyword>
<name>A0A383BBH2_9ZZZZ</name>
<dbReference type="GO" id="GO:0032299">
    <property type="term" value="C:ribonuclease H2 complex"/>
    <property type="evidence" value="ECO:0007669"/>
    <property type="project" value="TreeGrafter"/>
</dbReference>
<dbReference type="AlphaFoldDB" id="A0A383BBH2"/>
<evidence type="ECO:0000256" key="5">
    <source>
        <dbReference type="ARBA" id="ARBA00007383"/>
    </source>
</evidence>
<proteinExistence type="inferred from homology"/>
<dbReference type="InterPro" id="IPR036397">
    <property type="entry name" value="RNaseH_sf"/>
</dbReference>
<reference evidence="15" key="1">
    <citation type="submission" date="2018-05" db="EMBL/GenBank/DDBJ databases">
        <authorList>
            <person name="Lanie J.A."/>
            <person name="Ng W.-L."/>
            <person name="Kazmierczak K.M."/>
            <person name="Andrzejewski T.M."/>
            <person name="Davidsen T.M."/>
            <person name="Wayne K.J."/>
            <person name="Tettelin H."/>
            <person name="Glass J.I."/>
            <person name="Rusch D."/>
            <person name="Podicherti R."/>
            <person name="Tsui H.-C.T."/>
            <person name="Winkler M.E."/>
        </authorList>
    </citation>
    <scope>NUCLEOTIDE SEQUENCE</scope>
</reference>
<feature type="non-terminal residue" evidence="15">
    <location>
        <position position="194"/>
    </location>
</feature>
<sequence>VLEFETTAREKGYNLIVGVDEAGRGPLAGPVVAAAVSLASGWQLEGLDDSKKLSSQRRERFFTIIKEQALGYGIGIVDVKTIEEINILQASLLAMKYAVEALPEKPNLLLIDGNKSIEHEAEQWTVVKGDSLSQSVAAASILAKVTRDKLMKQYHEQFPLYAFDKHKGYGTRLHRDLIKKHGPCSIHRRTFKGV</sequence>
<evidence type="ECO:0000313" key="15">
    <source>
        <dbReference type="EMBL" id="SVE16788.1"/>
    </source>
</evidence>
<evidence type="ECO:0000256" key="3">
    <source>
        <dbReference type="ARBA" id="ARBA00001946"/>
    </source>
</evidence>
<evidence type="ECO:0000256" key="9">
    <source>
        <dbReference type="ARBA" id="ARBA00022722"/>
    </source>
</evidence>
<comment type="catalytic activity">
    <reaction evidence="1">
        <text>Endonucleolytic cleavage to 5'-phosphomonoester.</text>
        <dbReference type="EC" id="3.1.26.4"/>
    </reaction>
</comment>
<keyword evidence="8" id="KW-0963">Cytoplasm</keyword>